<evidence type="ECO:0000313" key="16">
    <source>
        <dbReference type="Proteomes" id="UP000292423"/>
    </source>
</evidence>
<dbReference type="InterPro" id="IPR052168">
    <property type="entry name" value="Cytochrome_b561_oxidase"/>
</dbReference>
<dbReference type="InterPro" id="IPR011577">
    <property type="entry name" value="Cyt_b561_bac/Ni-Hgenase"/>
</dbReference>
<evidence type="ECO:0000256" key="7">
    <source>
        <dbReference type="ARBA" id="ARBA00022723"/>
    </source>
</evidence>
<evidence type="ECO:0000256" key="2">
    <source>
        <dbReference type="ARBA" id="ARBA00004651"/>
    </source>
</evidence>
<dbReference type="InterPro" id="IPR007372">
    <property type="entry name" value="Lipid/polyisoprenoid-bd_YceI"/>
</dbReference>
<keyword evidence="16" id="KW-1185">Reference proteome</keyword>
<dbReference type="Gene3D" id="2.40.128.110">
    <property type="entry name" value="Lipid/polyisoprenoid-binding, YceI-like"/>
    <property type="match status" value="1"/>
</dbReference>
<dbReference type="GO" id="GO:0022904">
    <property type="term" value="P:respiratory electron transport chain"/>
    <property type="evidence" value="ECO:0007669"/>
    <property type="project" value="InterPro"/>
</dbReference>
<dbReference type="Pfam" id="PF01292">
    <property type="entry name" value="Ni_hydr_CYTB"/>
    <property type="match status" value="1"/>
</dbReference>
<evidence type="ECO:0000256" key="6">
    <source>
        <dbReference type="ARBA" id="ARBA00022692"/>
    </source>
</evidence>
<evidence type="ECO:0000259" key="14">
    <source>
        <dbReference type="SMART" id="SM00867"/>
    </source>
</evidence>
<dbReference type="InterPro" id="IPR016174">
    <property type="entry name" value="Di-haem_cyt_TM"/>
</dbReference>
<keyword evidence="11 13" id="KW-0472">Membrane</keyword>
<evidence type="ECO:0000256" key="1">
    <source>
        <dbReference type="ARBA" id="ARBA00001970"/>
    </source>
</evidence>
<dbReference type="EMBL" id="SHKX01000010">
    <property type="protein sequence ID" value="RZU47386.1"/>
    <property type="molecule type" value="Genomic_DNA"/>
</dbReference>
<comment type="caution">
    <text evidence="15">The sequence shown here is derived from an EMBL/GenBank/DDBJ whole genome shotgun (WGS) entry which is preliminary data.</text>
</comment>
<sequence length="430" mass="46000">MAASHNRYTTVAIILHWLIAAAILFQLALGWRMGDLPKGPGAFALFQLHKSIGFTILLLVAARIAWRLMNPPPALPATMASWEKALSKLVHLAFYGIMIGLPLTGWIAVSTSRTQIPTLLFGTVPWPHLPFLPELTPAVKEVWNNGSKEIHELLAAVTMLLLAAHVGGLLKHQLIVKDKVLAHMAPGARPGWAEPRLWLILALAAGLMAAGFVLPRLPEPKGGTTPNPQAQVVEAAPAALPPEPVAVETHDAVTAAKDQPSGVPAAPVKWKVQSGSTLEFGTSWSGDPVTGRFKTWTADIAFSPEALAASSVTVKVDLSSVASGDEQRDGALPGDDWFDAGHFPQAVFKSTEFRETGKQRYAAKGTLSLRGKTLPVTLDFRLSERNGLTVAEGSTTLNRTLFGVGQGEYAATDSIPAEVRVRFTVLAKKS</sequence>
<dbReference type="Pfam" id="PF04264">
    <property type="entry name" value="YceI"/>
    <property type="match status" value="1"/>
</dbReference>
<dbReference type="GO" id="GO:0046872">
    <property type="term" value="F:metal ion binding"/>
    <property type="evidence" value="ECO:0007669"/>
    <property type="project" value="UniProtKB-KW"/>
</dbReference>
<evidence type="ECO:0000256" key="5">
    <source>
        <dbReference type="ARBA" id="ARBA00022617"/>
    </source>
</evidence>
<dbReference type="Proteomes" id="UP000292423">
    <property type="component" value="Unassembled WGS sequence"/>
</dbReference>
<dbReference type="PANTHER" id="PTHR30529:SF1">
    <property type="entry name" value="CYTOCHROME B561 HOMOLOG 2"/>
    <property type="match status" value="1"/>
</dbReference>
<comment type="similarity">
    <text evidence="12">Belongs to the cytochrome b561 family.</text>
</comment>
<keyword evidence="5" id="KW-0349">Heme</keyword>
<dbReference type="GO" id="GO:0009055">
    <property type="term" value="F:electron transfer activity"/>
    <property type="evidence" value="ECO:0007669"/>
    <property type="project" value="InterPro"/>
</dbReference>
<reference evidence="15 16" key="1">
    <citation type="submission" date="2019-02" db="EMBL/GenBank/DDBJ databases">
        <title>Genomic Encyclopedia of Type Strains, Phase IV (KMG-IV): sequencing the most valuable type-strain genomes for metagenomic binning, comparative biology and taxonomic classification.</title>
        <authorList>
            <person name="Goeker M."/>
        </authorList>
    </citation>
    <scope>NUCLEOTIDE SEQUENCE [LARGE SCALE GENOMIC DNA]</scope>
    <source>
        <strain evidence="15 16">DSM 105135</strain>
    </source>
</reference>
<dbReference type="SUPFAM" id="SSF81342">
    <property type="entry name" value="Transmembrane di-heme cytochromes"/>
    <property type="match status" value="1"/>
</dbReference>
<dbReference type="GO" id="GO:0005886">
    <property type="term" value="C:plasma membrane"/>
    <property type="evidence" value="ECO:0007669"/>
    <property type="project" value="UniProtKB-SubCell"/>
</dbReference>
<dbReference type="RefSeq" id="WP_130410634.1">
    <property type="nucleotide sequence ID" value="NZ_SHKX01000010.1"/>
</dbReference>
<dbReference type="Gene3D" id="1.20.950.20">
    <property type="entry name" value="Transmembrane di-heme cytochromes, Chain C"/>
    <property type="match status" value="1"/>
</dbReference>
<keyword evidence="4" id="KW-1003">Cell membrane</keyword>
<evidence type="ECO:0000256" key="13">
    <source>
        <dbReference type="SAM" id="Phobius"/>
    </source>
</evidence>
<comment type="cofactor">
    <cofactor evidence="1">
        <name>heme b</name>
        <dbReference type="ChEBI" id="CHEBI:60344"/>
    </cofactor>
</comment>
<evidence type="ECO:0000256" key="11">
    <source>
        <dbReference type="ARBA" id="ARBA00023136"/>
    </source>
</evidence>
<keyword evidence="3" id="KW-0813">Transport</keyword>
<dbReference type="AlphaFoldDB" id="A0A4V2G655"/>
<evidence type="ECO:0000256" key="3">
    <source>
        <dbReference type="ARBA" id="ARBA00022448"/>
    </source>
</evidence>
<dbReference type="GO" id="GO:0020037">
    <property type="term" value="F:heme binding"/>
    <property type="evidence" value="ECO:0007669"/>
    <property type="project" value="TreeGrafter"/>
</dbReference>
<feature type="transmembrane region" description="Helical" evidence="13">
    <location>
        <begin position="89"/>
        <end position="109"/>
    </location>
</feature>
<feature type="domain" description="Lipid/polyisoprenoid-binding YceI-like" evidence="14">
    <location>
        <begin position="269"/>
        <end position="428"/>
    </location>
</feature>
<feature type="transmembrane region" description="Helical" evidence="13">
    <location>
        <begin position="196"/>
        <end position="214"/>
    </location>
</feature>
<keyword evidence="7" id="KW-0479">Metal-binding</keyword>
<keyword evidence="6 13" id="KW-0812">Transmembrane</keyword>
<feature type="transmembrane region" description="Helical" evidence="13">
    <location>
        <begin position="153"/>
        <end position="176"/>
    </location>
</feature>
<protein>
    <submittedName>
        <fullName evidence="15">Cytochrome b561</fullName>
    </submittedName>
</protein>
<evidence type="ECO:0000256" key="4">
    <source>
        <dbReference type="ARBA" id="ARBA00022475"/>
    </source>
</evidence>
<evidence type="ECO:0000256" key="9">
    <source>
        <dbReference type="ARBA" id="ARBA00022989"/>
    </source>
</evidence>
<dbReference type="OrthoDB" id="9811006at2"/>
<organism evidence="15 16">
    <name type="scientific">Fluviicoccus keumensis</name>
    <dbReference type="NCBI Taxonomy" id="1435465"/>
    <lineage>
        <taxon>Bacteria</taxon>
        <taxon>Pseudomonadati</taxon>
        <taxon>Pseudomonadota</taxon>
        <taxon>Gammaproteobacteria</taxon>
        <taxon>Moraxellales</taxon>
        <taxon>Moraxellaceae</taxon>
        <taxon>Fluviicoccus</taxon>
    </lineage>
</organism>
<keyword evidence="8" id="KW-0249">Electron transport</keyword>
<name>A0A4V2G655_9GAMM</name>
<dbReference type="PANTHER" id="PTHR30529">
    <property type="entry name" value="CYTOCHROME B561"/>
    <property type="match status" value="1"/>
</dbReference>
<proteinExistence type="inferred from homology"/>
<accession>A0A4V2G655</accession>
<evidence type="ECO:0000256" key="10">
    <source>
        <dbReference type="ARBA" id="ARBA00023004"/>
    </source>
</evidence>
<evidence type="ECO:0000256" key="12">
    <source>
        <dbReference type="ARBA" id="ARBA00037975"/>
    </source>
</evidence>
<dbReference type="SMART" id="SM00867">
    <property type="entry name" value="YceI"/>
    <property type="match status" value="1"/>
</dbReference>
<comment type="subcellular location">
    <subcellularLocation>
        <location evidence="2">Cell membrane</location>
        <topology evidence="2">Multi-pass membrane protein</topology>
    </subcellularLocation>
</comment>
<evidence type="ECO:0000313" key="15">
    <source>
        <dbReference type="EMBL" id="RZU47386.1"/>
    </source>
</evidence>
<gene>
    <name evidence="15" type="ORF">EV700_0347</name>
</gene>
<feature type="transmembrane region" description="Helical" evidence="13">
    <location>
        <begin position="12"/>
        <end position="31"/>
    </location>
</feature>
<dbReference type="SUPFAM" id="SSF101874">
    <property type="entry name" value="YceI-like"/>
    <property type="match status" value="1"/>
</dbReference>
<evidence type="ECO:0000256" key="8">
    <source>
        <dbReference type="ARBA" id="ARBA00022982"/>
    </source>
</evidence>
<keyword evidence="9 13" id="KW-1133">Transmembrane helix</keyword>
<keyword evidence="10" id="KW-0408">Iron</keyword>
<feature type="transmembrane region" description="Helical" evidence="13">
    <location>
        <begin position="52"/>
        <end position="69"/>
    </location>
</feature>
<dbReference type="InterPro" id="IPR036761">
    <property type="entry name" value="TTHA0802/YceI-like_sf"/>
</dbReference>